<evidence type="ECO:0000256" key="1">
    <source>
        <dbReference type="ARBA" id="ARBA00023015"/>
    </source>
</evidence>
<evidence type="ECO:0000256" key="3">
    <source>
        <dbReference type="ARBA" id="ARBA00023163"/>
    </source>
</evidence>
<evidence type="ECO:0000313" key="6">
    <source>
        <dbReference type="Proteomes" id="UP000010798"/>
    </source>
</evidence>
<dbReference type="GO" id="GO:0003677">
    <property type="term" value="F:DNA binding"/>
    <property type="evidence" value="ECO:0007669"/>
    <property type="project" value="UniProtKB-KW"/>
</dbReference>
<dbReference type="PANTHER" id="PTHR33204">
    <property type="entry name" value="TRANSCRIPTIONAL REGULATOR, MARR FAMILY"/>
    <property type="match status" value="1"/>
</dbReference>
<dbReference type="Gene3D" id="1.10.10.10">
    <property type="entry name" value="Winged helix-like DNA-binding domain superfamily/Winged helix DNA-binding domain"/>
    <property type="match status" value="1"/>
</dbReference>
<dbReference type="InterPro" id="IPR001845">
    <property type="entry name" value="HTH_ArsR_DNA-bd_dom"/>
</dbReference>
<dbReference type="OrthoDB" id="9791143at2"/>
<dbReference type="InterPro" id="IPR036390">
    <property type="entry name" value="WH_DNA-bd_sf"/>
</dbReference>
<dbReference type="eggNOG" id="COG1733">
    <property type="taxonomic scope" value="Bacteria"/>
</dbReference>
<keyword evidence="1" id="KW-0805">Transcription regulation</keyword>
<reference evidence="5 6" key="1">
    <citation type="submission" date="2012-02" db="EMBL/GenBank/DDBJ databases">
        <title>Complete sequence of chromosome of Singulisphaera acidiphila DSM 18658.</title>
        <authorList>
            <consortium name="US DOE Joint Genome Institute (JGI-PGF)"/>
            <person name="Lucas S."/>
            <person name="Copeland A."/>
            <person name="Lapidus A."/>
            <person name="Glavina del Rio T."/>
            <person name="Dalin E."/>
            <person name="Tice H."/>
            <person name="Bruce D."/>
            <person name="Goodwin L."/>
            <person name="Pitluck S."/>
            <person name="Peters L."/>
            <person name="Ovchinnikova G."/>
            <person name="Chertkov O."/>
            <person name="Kyrpides N."/>
            <person name="Mavromatis K."/>
            <person name="Ivanova N."/>
            <person name="Brettin T."/>
            <person name="Detter J.C."/>
            <person name="Han C."/>
            <person name="Larimer F."/>
            <person name="Land M."/>
            <person name="Hauser L."/>
            <person name="Markowitz V."/>
            <person name="Cheng J.-F."/>
            <person name="Hugenholtz P."/>
            <person name="Woyke T."/>
            <person name="Wu D."/>
            <person name="Tindall B."/>
            <person name="Pomrenke H."/>
            <person name="Brambilla E."/>
            <person name="Klenk H.-P."/>
            <person name="Eisen J.A."/>
        </authorList>
    </citation>
    <scope>NUCLEOTIDE SEQUENCE [LARGE SCALE GENOMIC DNA]</scope>
    <source>
        <strain evidence="6">ATCC BAA-1392 / DSM 18658 / VKM B-2454 / MOB10</strain>
    </source>
</reference>
<dbReference type="InterPro" id="IPR002577">
    <property type="entry name" value="HTH_HxlR"/>
</dbReference>
<dbReference type="Proteomes" id="UP000010798">
    <property type="component" value="Chromosome"/>
</dbReference>
<sequence length="109" mass="12082">MATGKEKAVKKEVSCPVEATLRAIGGRWKVLILHHLLGGTKRFGELTRALKGVSARTLTKQLRELEACGVIHRKVYPQIPPMVEYSLTAVGKQLEPVLMAMHDWGEKHG</sequence>
<dbReference type="PROSITE" id="PS51118">
    <property type="entry name" value="HTH_HXLR"/>
    <property type="match status" value="1"/>
</dbReference>
<organism evidence="5 6">
    <name type="scientific">Singulisphaera acidiphila (strain ATCC BAA-1392 / DSM 18658 / VKM B-2454 / MOB10)</name>
    <dbReference type="NCBI Taxonomy" id="886293"/>
    <lineage>
        <taxon>Bacteria</taxon>
        <taxon>Pseudomonadati</taxon>
        <taxon>Planctomycetota</taxon>
        <taxon>Planctomycetia</taxon>
        <taxon>Isosphaerales</taxon>
        <taxon>Isosphaeraceae</taxon>
        <taxon>Singulisphaera</taxon>
    </lineage>
</organism>
<gene>
    <name evidence="5" type="ordered locus">Sinac_3746</name>
</gene>
<evidence type="ECO:0000256" key="2">
    <source>
        <dbReference type="ARBA" id="ARBA00023125"/>
    </source>
</evidence>
<dbReference type="Pfam" id="PF01638">
    <property type="entry name" value="HxlR"/>
    <property type="match status" value="1"/>
</dbReference>
<dbReference type="PANTHER" id="PTHR33204:SF29">
    <property type="entry name" value="TRANSCRIPTIONAL REGULATOR"/>
    <property type="match status" value="1"/>
</dbReference>
<dbReference type="STRING" id="886293.Sinac_3746"/>
<dbReference type="RefSeq" id="WP_015247123.1">
    <property type="nucleotide sequence ID" value="NC_019892.1"/>
</dbReference>
<accession>L0DF29</accession>
<dbReference type="GO" id="GO:0003700">
    <property type="term" value="F:DNA-binding transcription factor activity"/>
    <property type="evidence" value="ECO:0007669"/>
    <property type="project" value="InterPro"/>
</dbReference>
<dbReference type="SUPFAM" id="SSF46785">
    <property type="entry name" value="Winged helix' DNA-binding domain"/>
    <property type="match status" value="1"/>
</dbReference>
<protein>
    <submittedName>
        <fullName evidence="5">Putative transcriptional regulator</fullName>
    </submittedName>
</protein>
<evidence type="ECO:0000313" key="5">
    <source>
        <dbReference type="EMBL" id="AGA27984.1"/>
    </source>
</evidence>
<proteinExistence type="predicted"/>
<keyword evidence="2" id="KW-0238">DNA-binding</keyword>
<dbReference type="CDD" id="cd00090">
    <property type="entry name" value="HTH_ARSR"/>
    <property type="match status" value="1"/>
</dbReference>
<dbReference type="AlphaFoldDB" id="L0DF29"/>
<dbReference type="InterPro" id="IPR036388">
    <property type="entry name" value="WH-like_DNA-bd_sf"/>
</dbReference>
<keyword evidence="6" id="KW-1185">Reference proteome</keyword>
<dbReference type="HOGENOM" id="CLU_111585_5_1_0"/>
<dbReference type="EMBL" id="CP003364">
    <property type="protein sequence ID" value="AGA27984.1"/>
    <property type="molecule type" value="Genomic_DNA"/>
</dbReference>
<dbReference type="SMART" id="SM00418">
    <property type="entry name" value="HTH_ARSR"/>
    <property type="match status" value="1"/>
</dbReference>
<evidence type="ECO:0000259" key="4">
    <source>
        <dbReference type="PROSITE" id="PS51118"/>
    </source>
</evidence>
<dbReference type="KEGG" id="saci:Sinac_3746"/>
<feature type="domain" description="HTH hxlR-type" evidence="4">
    <location>
        <begin position="15"/>
        <end position="109"/>
    </location>
</feature>
<name>L0DF29_SINAD</name>
<keyword evidence="3" id="KW-0804">Transcription</keyword>
<dbReference type="InterPro" id="IPR011991">
    <property type="entry name" value="ArsR-like_HTH"/>
</dbReference>